<protein>
    <submittedName>
        <fullName evidence="1">Uncharacterized protein</fullName>
    </submittedName>
</protein>
<name>A0A0J1BH76_RHOIS</name>
<dbReference type="AlphaFoldDB" id="A0A0J1BH76"/>
<dbReference type="PATRIC" id="fig|595434.4.peg.2394"/>
<evidence type="ECO:0000313" key="1">
    <source>
        <dbReference type="EMBL" id="KLU05878.1"/>
    </source>
</evidence>
<accession>A0A0J1BH76</accession>
<gene>
    <name evidence="1" type="ORF">RISK_002510</name>
</gene>
<comment type="caution">
    <text evidence="1">The sequence shown here is derived from an EMBL/GenBank/DDBJ whole genome shotgun (WGS) entry which is preliminary data.</text>
</comment>
<dbReference type="EMBL" id="LECT01000017">
    <property type="protein sequence ID" value="KLU05878.1"/>
    <property type="molecule type" value="Genomic_DNA"/>
</dbReference>
<dbReference type="Proteomes" id="UP000036367">
    <property type="component" value="Unassembled WGS sequence"/>
</dbReference>
<sequence length="39" mass="3879">MTETTVVISAIVTSPSARTTGAVVSITATHTTSTTGQSL</sequence>
<organism evidence="1 2">
    <name type="scientific">Rhodopirellula islandica</name>
    <dbReference type="NCBI Taxonomy" id="595434"/>
    <lineage>
        <taxon>Bacteria</taxon>
        <taxon>Pseudomonadati</taxon>
        <taxon>Planctomycetota</taxon>
        <taxon>Planctomycetia</taxon>
        <taxon>Pirellulales</taxon>
        <taxon>Pirellulaceae</taxon>
        <taxon>Rhodopirellula</taxon>
    </lineage>
</organism>
<evidence type="ECO:0000313" key="2">
    <source>
        <dbReference type="Proteomes" id="UP000036367"/>
    </source>
</evidence>
<keyword evidence="2" id="KW-1185">Reference proteome</keyword>
<dbReference type="STRING" id="595434.RISK_002510"/>
<proteinExistence type="predicted"/>
<reference evidence="1" key="1">
    <citation type="submission" date="2015-05" db="EMBL/GenBank/DDBJ databases">
        <title>Permanent draft genome of Rhodopirellula islandicus K833.</title>
        <authorList>
            <person name="Kizina J."/>
            <person name="Richter M."/>
            <person name="Glockner F.O."/>
            <person name="Harder J."/>
        </authorList>
    </citation>
    <scope>NUCLEOTIDE SEQUENCE [LARGE SCALE GENOMIC DNA]</scope>
    <source>
        <strain evidence="1">K833</strain>
    </source>
</reference>